<accession>A0ABQ1PA08</accession>
<keyword evidence="2" id="KW-1185">Reference proteome</keyword>
<sequence length="72" mass="7578">MSLSQESDVQGALAQLGAVIAELVGENRLPLAGPALHDIYRLGQQATTEDFVEPGYTGLKAVELGIVDFVGH</sequence>
<reference evidence="2" key="1">
    <citation type="journal article" date="2019" name="Int. J. Syst. Evol. Microbiol.">
        <title>The Global Catalogue of Microorganisms (GCM) 10K type strain sequencing project: providing services to taxonomists for standard genome sequencing and annotation.</title>
        <authorList>
            <consortium name="The Broad Institute Genomics Platform"/>
            <consortium name="The Broad Institute Genome Sequencing Center for Infectious Disease"/>
            <person name="Wu L."/>
            <person name="Ma J."/>
        </authorList>
    </citation>
    <scope>NUCLEOTIDE SEQUENCE [LARGE SCALE GENOMIC DNA]</scope>
    <source>
        <strain evidence="2">CGMCC 1.12482</strain>
    </source>
</reference>
<comment type="caution">
    <text evidence="1">The sequence shown here is derived from an EMBL/GenBank/DDBJ whole genome shotgun (WGS) entry which is preliminary data.</text>
</comment>
<name>A0ABQ1PA08_9GAMM</name>
<dbReference type="Proteomes" id="UP000638188">
    <property type="component" value="Unassembled WGS sequence"/>
</dbReference>
<evidence type="ECO:0000313" key="1">
    <source>
        <dbReference type="EMBL" id="GGC92093.1"/>
    </source>
</evidence>
<evidence type="ECO:0000313" key="2">
    <source>
        <dbReference type="Proteomes" id="UP000638188"/>
    </source>
</evidence>
<proteinExistence type="predicted"/>
<organism evidence="1 2">
    <name type="scientific">Halopseudomonas salina</name>
    <dbReference type="NCBI Taxonomy" id="1323744"/>
    <lineage>
        <taxon>Bacteria</taxon>
        <taxon>Pseudomonadati</taxon>
        <taxon>Pseudomonadota</taxon>
        <taxon>Gammaproteobacteria</taxon>
        <taxon>Pseudomonadales</taxon>
        <taxon>Pseudomonadaceae</taxon>
        <taxon>Halopseudomonas</taxon>
    </lineage>
</organism>
<protein>
    <submittedName>
        <fullName evidence="1">Uncharacterized protein</fullName>
    </submittedName>
</protein>
<dbReference type="EMBL" id="BMFF01000002">
    <property type="protein sequence ID" value="GGC92093.1"/>
    <property type="molecule type" value="Genomic_DNA"/>
</dbReference>
<gene>
    <name evidence="1" type="ORF">GCM10007418_09610</name>
</gene>